<dbReference type="Proteomes" id="UP000226191">
    <property type="component" value="Unassembled WGS sequence"/>
</dbReference>
<reference evidence="2 3" key="1">
    <citation type="submission" date="2017-02" db="EMBL/GenBank/DDBJ databases">
        <title>Prevalence of linear plasmids in Cutibacterium acnes isolates obtained from cancerous prostatic tissue.</title>
        <authorList>
            <person name="Davidsson S."/>
            <person name="Bruggemann H."/>
        </authorList>
    </citation>
    <scope>NUCLEOTIDE SEQUENCE [LARGE SCALE GENOMIC DNA]</scope>
    <source>
        <strain evidence="2 3">11-78</strain>
    </source>
</reference>
<dbReference type="Proteomes" id="UP000256621">
    <property type="component" value="Chromosome"/>
</dbReference>
<proteinExistence type="predicted"/>
<accession>A0A2B7IYK1</accession>
<dbReference type="AlphaFoldDB" id="A0A2B7IYK1"/>
<evidence type="ECO:0000313" key="4">
    <source>
        <dbReference type="Proteomes" id="UP000256621"/>
    </source>
</evidence>
<evidence type="ECO:0000313" key="3">
    <source>
        <dbReference type="Proteomes" id="UP000226191"/>
    </source>
</evidence>
<sequence>MLTERSRWKASKMCHFIGSNIECFNPGHEAFLSLKSCEMWSTQSPGNVVACRNTLGLGDMAH</sequence>
<reference evidence="1 4" key="2">
    <citation type="submission" date="2018-08" db="EMBL/GenBank/DDBJ databases">
        <title>Genome sequencing of Cutibacterium acnes KCOM 1315.</title>
        <authorList>
            <person name="Kook J.-K."/>
            <person name="Park S.-N."/>
            <person name="Lim Y.K."/>
        </authorList>
    </citation>
    <scope>NUCLEOTIDE SEQUENCE [LARGE SCALE GENOMIC DNA]</scope>
    <source>
        <strain evidence="1 4">KCOM 1315</strain>
    </source>
</reference>
<evidence type="ECO:0000313" key="2">
    <source>
        <dbReference type="EMBL" id="PGF34798.1"/>
    </source>
</evidence>
<protein>
    <submittedName>
        <fullName evidence="2">Uncharacterized protein</fullName>
    </submittedName>
</protein>
<gene>
    <name evidence="2" type="ORF">B1B09_03975</name>
    <name evidence="1" type="ORF">DXN06_05000</name>
</gene>
<name>A0A2B7IYK1_CUTAC</name>
<evidence type="ECO:0000313" key="1">
    <source>
        <dbReference type="EMBL" id="AXM06572.1"/>
    </source>
</evidence>
<organism evidence="2 3">
    <name type="scientific">Cutibacterium acnes</name>
    <name type="common">Propionibacterium acnes</name>
    <dbReference type="NCBI Taxonomy" id="1747"/>
    <lineage>
        <taxon>Bacteria</taxon>
        <taxon>Bacillati</taxon>
        <taxon>Actinomycetota</taxon>
        <taxon>Actinomycetes</taxon>
        <taxon>Propionibacteriales</taxon>
        <taxon>Propionibacteriaceae</taxon>
        <taxon>Cutibacterium</taxon>
    </lineage>
</organism>
<dbReference type="EMBL" id="MVCE01000002">
    <property type="protein sequence ID" value="PGF34798.1"/>
    <property type="molecule type" value="Genomic_DNA"/>
</dbReference>
<dbReference type="EMBL" id="CP031442">
    <property type="protein sequence ID" value="AXM06572.1"/>
    <property type="molecule type" value="Genomic_DNA"/>
</dbReference>